<evidence type="ECO:0000313" key="2">
    <source>
        <dbReference type="EMBL" id="RUO20150.1"/>
    </source>
</evidence>
<comment type="caution">
    <text evidence="2">The sequence shown here is derived from an EMBL/GenBank/DDBJ whole genome shotgun (WGS) entry which is preliminary data.</text>
</comment>
<dbReference type="RefSeq" id="WP_126792121.1">
    <property type="nucleotide sequence ID" value="NZ_PIPI01000003.1"/>
</dbReference>
<evidence type="ECO:0000256" key="1">
    <source>
        <dbReference type="SAM" id="SignalP"/>
    </source>
</evidence>
<evidence type="ECO:0000313" key="3">
    <source>
        <dbReference type="Proteomes" id="UP000288212"/>
    </source>
</evidence>
<dbReference type="AlphaFoldDB" id="A0A432VUF1"/>
<dbReference type="Proteomes" id="UP000288212">
    <property type="component" value="Unassembled WGS sequence"/>
</dbReference>
<gene>
    <name evidence="2" type="ORF">CWE06_05865</name>
</gene>
<evidence type="ECO:0008006" key="4">
    <source>
        <dbReference type="Google" id="ProtNLM"/>
    </source>
</evidence>
<feature type="chain" id="PRO_5019170900" description="PEGA domain-containing protein" evidence="1">
    <location>
        <begin position="21"/>
        <end position="103"/>
    </location>
</feature>
<sequence length="103" mass="11679">MKQLLIIACCLLLVVGCAKQPTRLTGVVNDAPTVNFKVEDPRNLNLWVDGIDFGPIASYTYPHLSVELLPGEHLIEVRNGMRVIYSQTHYFSEKTHRTLEVNR</sequence>
<dbReference type="PROSITE" id="PS51257">
    <property type="entry name" value="PROKAR_LIPOPROTEIN"/>
    <property type="match status" value="1"/>
</dbReference>
<accession>A0A432VUF1</accession>
<name>A0A432VUF1_9GAMM</name>
<dbReference type="EMBL" id="PIPI01000003">
    <property type="protein sequence ID" value="RUO20150.1"/>
    <property type="molecule type" value="Genomic_DNA"/>
</dbReference>
<feature type="signal peptide" evidence="1">
    <location>
        <begin position="1"/>
        <end position="20"/>
    </location>
</feature>
<keyword evidence="3" id="KW-1185">Reference proteome</keyword>
<reference evidence="2 3" key="1">
    <citation type="journal article" date="2011" name="Front. Microbiol.">
        <title>Genomic signatures of strain selection and enhancement in Bacillus atrophaeus var. globigii, a historical biowarfare simulant.</title>
        <authorList>
            <person name="Gibbons H.S."/>
            <person name="Broomall S.M."/>
            <person name="McNew L.A."/>
            <person name="Daligault H."/>
            <person name="Chapman C."/>
            <person name="Bruce D."/>
            <person name="Karavis M."/>
            <person name="Krepps M."/>
            <person name="McGregor P.A."/>
            <person name="Hong C."/>
            <person name="Park K.H."/>
            <person name="Akmal A."/>
            <person name="Feldman A."/>
            <person name="Lin J.S."/>
            <person name="Chang W.E."/>
            <person name="Higgs B.W."/>
            <person name="Demirev P."/>
            <person name="Lindquist J."/>
            <person name="Liem A."/>
            <person name="Fochler E."/>
            <person name="Read T.D."/>
            <person name="Tapia R."/>
            <person name="Johnson S."/>
            <person name="Bishop-Lilly K.A."/>
            <person name="Detter C."/>
            <person name="Han C."/>
            <person name="Sozhamannan S."/>
            <person name="Rosenzweig C.N."/>
            <person name="Skowronski E.W."/>
        </authorList>
    </citation>
    <scope>NUCLEOTIDE SEQUENCE [LARGE SCALE GENOMIC DNA]</scope>
    <source>
        <strain evidence="2 3">AK5</strain>
    </source>
</reference>
<keyword evidence="1" id="KW-0732">Signal</keyword>
<dbReference type="OrthoDB" id="6240410at2"/>
<proteinExistence type="predicted"/>
<protein>
    <recommendedName>
        <fullName evidence="4">PEGA domain-containing protein</fullName>
    </recommendedName>
</protein>
<organism evidence="2 3">
    <name type="scientific">Aliidiomarina haloalkalitolerans</name>
    <dbReference type="NCBI Taxonomy" id="859059"/>
    <lineage>
        <taxon>Bacteria</taxon>
        <taxon>Pseudomonadati</taxon>
        <taxon>Pseudomonadota</taxon>
        <taxon>Gammaproteobacteria</taxon>
        <taxon>Alteromonadales</taxon>
        <taxon>Idiomarinaceae</taxon>
        <taxon>Aliidiomarina</taxon>
    </lineage>
</organism>